<reference evidence="2" key="1">
    <citation type="submission" date="2021-01" db="EMBL/GenBank/DDBJ databases">
        <title>Adiantum capillus-veneris genome.</title>
        <authorList>
            <person name="Fang Y."/>
            <person name="Liao Q."/>
        </authorList>
    </citation>
    <scope>NUCLEOTIDE SEQUENCE</scope>
    <source>
        <strain evidence="2">H3</strain>
        <tissue evidence="2">Leaf</tissue>
    </source>
</reference>
<name>A0A9D4ZJN1_ADICA</name>
<evidence type="ECO:0000313" key="2">
    <source>
        <dbReference type="EMBL" id="KAI5077964.1"/>
    </source>
</evidence>
<dbReference type="Gene3D" id="3.30.1490.310">
    <property type="match status" value="1"/>
</dbReference>
<dbReference type="Proteomes" id="UP000886520">
    <property type="component" value="Chromosome 7"/>
</dbReference>
<sequence>MEHAFIVDNARNGQQQPRRGPTPTEIVDNTKFMWVDLNNDSWNGPIPLEIGHHVDGLEDPLHGLVFAFIHIQYSGCRGLETLLEFAFVTPEALTPTPSMNS</sequence>
<evidence type="ECO:0000256" key="1">
    <source>
        <dbReference type="SAM" id="MobiDB-lite"/>
    </source>
</evidence>
<comment type="caution">
    <text evidence="2">The sequence shown here is derived from an EMBL/GenBank/DDBJ whole genome shotgun (WGS) entry which is preliminary data.</text>
</comment>
<proteinExistence type="predicted"/>
<dbReference type="EMBL" id="JABFUD020000007">
    <property type="protein sequence ID" value="KAI5077964.1"/>
    <property type="molecule type" value="Genomic_DNA"/>
</dbReference>
<keyword evidence="3" id="KW-1185">Reference proteome</keyword>
<dbReference type="InterPro" id="IPR032675">
    <property type="entry name" value="LRR_dom_sf"/>
</dbReference>
<gene>
    <name evidence="2" type="ORF">GOP47_0007788</name>
</gene>
<organism evidence="2 3">
    <name type="scientific">Adiantum capillus-veneris</name>
    <name type="common">Maidenhair fern</name>
    <dbReference type="NCBI Taxonomy" id="13818"/>
    <lineage>
        <taxon>Eukaryota</taxon>
        <taxon>Viridiplantae</taxon>
        <taxon>Streptophyta</taxon>
        <taxon>Embryophyta</taxon>
        <taxon>Tracheophyta</taxon>
        <taxon>Polypodiopsida</taxon>
        <taxon>Polypodiidae</taxon>
        <taxon>Polypodiales</taxon>
        <taxon>Pteridineae</taxon>
        <taxon>Pteridaceae</taxon>
        <taxon>Vittarioideae</taxon>
        <taxon>Adiantum</taxon>
    </lineage>
</organism>
<feature type="region of interest" description="Disordered" evidence="1">
    <location>
        <begin position="1"/>
        <end position="25"/>
    </location>
</feature>
<protein>
    <submittedName>
        <fullName evidence="2">Uncharacterized protein</fullName>
    </submittedName>
</protein>
<dbReference type="Gene3D" id="3.80.10.10">
    <property type="entry name" value="Ribonuclease Inhibitor"/>
    <property type="match status" value="1"/>
</dbReference>
<evidence type="ECO:0000313" key="3">
    <source>
        <dbReference type="Proteomes" id="UP000886520"/>
    </source>
</evidence>
<dbReference type="AlphaFoldDB" id="A0A9D4ZJN1"/>
<accession>A0A9D4ZJN1</accession>